<feature type="transmembrane region" description="Helical" evidence="2">
    <location>
        <begin position="113"/>
        <end position="135"/>
    </location>
</feature>
<proteinExistence type="predicted"/>
<evidence type="ECO:0000313" key="3">
    <source>
        <dbReference type="EMBL" id="KAB8037957.1"/>
    </source>
</evidence>
<feature type="transmembrane region" description="Helical" evidence="2">
    <location>
        <begin position="348"/>
        <end position="370"/>
    </location>
</feature>
<feature type="transmembrane region" description="Helical" evidence="2">
    <location>
        <begin position="435"/>
        <end position="453"/>
    </location>
</feature>
<dbReference type="AlphaFoldDB" id="A0A6N6VWY7"/>
<organism evidence="3 4">
    <name type="scientific">Silvanigrella paludirubra</name>
    <dbReference type="NCBI Taxonomy" id="2499159"/>
    <lineage>
        <taxon>Bacteria</taxon>
        <taxon>Pseudomonadati</taxon>
        <taxon>Bdellovibrionota</taxon>
        <taxon>Oligoflexia</taxon>
        <taxon>Silvanigrellales</taxon>
        <taxon>Silvanigrellaceae</taxon>
        <taxon>Silvanigrella</taxon>
    </lineage>
</organism>
<keyword evidence="2" id="KW-0472">Membrane</keyword>
<keyword evidence="2" id="KW-1133">Transmembrane helix</keyword>
<feature type="transmembrane region" description="Helical" evidence="2">
    <location>
        <begin position="27"/>
        <end position="50"/>
    </location>
</feature>
<keyword evidence="2" id="KW-0812">Transmembrane</keyword>
<feature type="transmembrane region" description="Helical" evidence="2">
    <location>
        <begin position="382"/>
        <end position="403"/>
    </location>
</feature>
<dbReference type="EMBL" id="WFLM01000004">
    <property type="protein sequence ID" value="KAB8037957.1"/>
    <property type="molecule type" value="Genomic_DNA"/>
</dbReference>
<feature type="transmembrane region" description="Helical" evidence="2">
    <location>
        <begin position="410"/>
        <end position="429"/>
    </location>
</feature>
<reference evidence="3 4" key="1">
    <citation type="submission" date="2019-10" db="EMBL/GenBank/DDBJ databases">
        <title>New species of Slilvanegrellaceae.</title>
        <authorList>
            <person name="Pitt A."/>
            <person name="Hahn M.W."/>
        </authorList>
    </citation>
    <scope>NUCLEOTIDE SEQUENCE [LARGE SCALE GENOMIC DNA]</scope>
    <source>
        <strain evidence="3 4">SP-Ram-0.45-NSY-1</strain>
    </source>
</reference>
<dbReference type="RefSeq" id="WP_153421035.1">
    <property type="nucleotide sequence ID" value="NZ_WFLM01000004.1"/>
</dbReference>
<evidence type="ECO:0000313" key="4">
    <source>
        <dbReference type="Proteomes" id="UP000437748"/>
    </source>
</evidence>
<keyword evidence="4" id="KW-1185">Reference proteome</keyword>
<feature type="compositionally biased region" description="Basic and acidic residues" evidence="1">
    <location>
        <begin position="165"/>
        <end position="179"/>
    </location>
</feature>
<feature type="region of interest" description="Disordered" evidence="1">
    <location>
        <begin position="154"/>
        <end position="179"/>
    </location>
</feature>
<comment type="caution">
    <text evidence="3">The sequence shown here is derived from an EMBL/GenBank/DDBJ whole genome shotgun (WGS) entry which is preliminary data.</text>
</comment>
<protein>
    <submittedName>
        <fullName evidence="3">Uncharacterized protein</fullName>
    </submittedName>
</protein>
<dbReference type="OrthoDB" id="5292435at2"/>
<accession>A0A6N6VWY7</accession>
<feature type="transmembrane region" description="Helical" evidence="2">
    <location>
        <begin position="62"/>
        <end position="78"/>
    </location>
</feature>
<feature type="transmembrane region" description="Helical" evidence="2">
    <location>
        <begin position="224"/>
        <end position="248"/>
    </location>
</feature>
<evidence type="ECO:0000256" key="1">
    <source>
        <dbReference type="SAM" id="MobiDB-lite"/>
    </source>
</evidence>
<dbReference type="Proteomes" id="UP000437748">
    <property type="component" value="Unassembled WGS sequence"/>
</dbReference>
<evidence type="ECO:0000256" key="2">
    <source>
        <dbReference type="SAM" id="Phobius"/>
    </source>
</evidence>
<feature type="transmembrane region" description="Helical" evidence="2">
    <location>
        <begin position="84"/>
        <end position="106"/>
    </location>
</feature>
<gene>
    <name evidence="3" type="ORF">GCL60_12355</name>
</gene>
<sequence>MTQKLNNSQGSNPLKGNNQPVKKFTPALLFSGLFVAISFTVMLIPLAIFNVSQVAAILGKRVAFYLMLAVSFGFILFGNLFGSYAFVITGVFVLIAIPFFMSAIALREKKRSWVLAAIIHFIPALLIFGIFTFGLNKAQFDEFKNNIQQNQALVSPVTPPNSSLAEKKGDETLNKSTEKTTIDENSKQVLSDNYSKILAVLEDSGQMKEFQELINYTPWQRLAFLVYGAGSLTFLVVLLICFANVVFVDFGFEQIERLRAIVNYVRRNSASFPGQLLNSLLALPMVRANRLQTPILITQHTSTQNHSENNKSNFLSFLWKPLRSKNQIHWQGYSFKFEGKSPWGLRDFALPLPLAISAIAVVGGIAFWYGNHESVLTLLKNAPFAPLIAIASVLSFIMIAIVALQGMFTIYKRLPMFVGLALMILVLYLSKYTNAPYSVIALCGAVGLLDYVYDWRGKKV</sequence>
<name>A0A6N6VWY7_9BACT</name>